<dbReference type="InterPro" id="IPR003593">
    <property type="entry name" value="AAA+_ATPase"/>
</dbReference>
<name>A0A5C5WSP1_9BACT</name>
<keyword evidence="4" id="KW-1185">Reference proteome</keyword>
<comment type="similarity">
    <text evidence="1">Belongs to the AAA ATPase family. BCS1 subfamily.</text>
</comment>
<comment type="caution">
    <text evidence="3">The sequence shown here is derived from an EMBL/GenBank/DDBJ whole genome shotgun (WGS) entry which is preliminary data.</text>
</comment>
<dbReference type="SMART" id="SM00382">
    <property type="entry name" value="AAA"/>
    <property type="match status" value="1"/>
</dbReference>
<dbReference type="InterPro" id="IPR050747">
    <property type="entry name" value="Mitochondrial_chaperone_BCS1"/>
</dbReference>
<dbReference type="AlphaFoldDB" id="A0A5C5WSP1"/>
<evidence type="ECO:0000313" key="3">
    <source>
        <dbReference type="EMBL" id="TWT53528.1"/>
    </source>
</evidence>
<dbReference type="InterPro" id="IPR027417">
    <property type="entry name" value="P-loop_NTPase"/>
</dbReference>
<evidence type="ECO:0000313" key="4">
    <source>
        <dbReference type="Proteomes" id="UP000316598"/>
    </source>
</evidence>
<evidence type="ECO:0000259" key="2">
    <source>
        <dbReference type="SMART" id="SM00382"/>
    </source>
</evidence>
<dbReference type="Gene3D" id="3.40.50.300">
    <property type="entry name" value="P-loop containing nucleotide triphosphate hydrolases"/>
    <property type="match status" value="1"/>
</dbReference>
<dbReference type="Proteomes" id="UP000316598">
    <property type="component" value="Unassembled WGS sequence"/>
</dbReference>
<dbReference type="GO" id="GO:0016887">
    <property type="term" value="F:ATP hydrolysis activity"/>
    <property type="evidence" value="ECO:0007669"/>
    <property type="project" value="InterPro"/>
</dbReference>
<dbReference type="SUPFAM" id="SSF52540">
    <property type="entry name" value="P-loop containing nucleoside triphosphate hydrolases"/>
    <property type="match status" value="1"/>
</dbReference>
<proteinExistence type="inferred from homology"/>
<evidence type="ECO:0000256" key="1">
    <source>
        <dbReference type="ARBA" id="ARBA00007448"/>
    </source>
</evidence>
<protein>
    <submittedName>
        <fullName evidence="3">Putative ATPase YjoB</fullName>
        <ecNumber evidence="3">3.-.-.-</ecNumber>
    </submittedName>
</protein>
<dbReference type="EC" id="3.-.-.-" evidence="3"/>
<keyword evidence="3" id="KW-0378">Hydrolase</keyword>
<dbReference type="GO" id="GO:0005524">
    <property type="term" value="F:ATP binding"/>
    <property type="evidence" value="ECO:0007669"/>
    <property type="project" value="InterPro"/>
</dbReference>
<reference evidence="3 4" key="1">
    <citation type="submission" date="2019-02" db="EMBL/GenBank/DDBJ databases">
        <title>Deep-cultivation of Planctomycetes and their phenomic and genomic characterization uncovers novel biology.</title>
        <authorList>
            <person name="Wiegand S."/>
            <person name="Jogler M."/>
            <person name="Boedeker C."/>
            <person name="Pinto D."/>
            <person name="Vollmers J."/>
            <person name="Rivas-Marin E."/>
            <person name="Kohn T."/>
            <person name="Peeters S.H."/>
            <person name="Heuer A."/>
            <person name="Rast P."/>
            <person name="Oberbeckmann S."/>
            <person name="Bunk B."/>
            <person name="Jeske O."/>
            <person name="Meyerdierks A."/>
            <person name="Storesund J.E."/>
            <person name="Kallscheuer N."/>
            <person name="Luecker S."/>
            <person name="Lage O.M."/>
            <person name="Pohl T."/>
            <person name="Merkel B.J."/>
            <person name="Hornburger P."/>
            <person name="Mueller R.-W."/>
            <person name="Bruemmer F."/>
            <person name="Labrenz M."/>
            <person name="Spormann A.M."/>
            <person name="Op Den Camp H."/>
            <person name="Overmann J."/>
            <person name="Amann R."/>
            <person name="Jetten M.S.M."/>
            <person name="Mascher T."/>
            <person name="Medema M.H."/>
            <person name="Devos D.P."/>
            <person name="Kaster A.-K."/>
            <person name="Ovreas L."/>
            <person name="Rohde M."/>
            <person name="Galperin M.Y."/>
            <person name="Jogler C."/>
        </authorList>
    </citation>
    <scope>NUCLEOTIDE SEQUENCE [LARGE SCALE GENOMIC DNA]</scope>
    <source>
        <strain evidence="3 4">Pla22</strain>
    </source>
</reference>
<organism evidence="3 4">
    <name type="scientific">Rubripirellula amarantea</name>
    <dbReference type="NCBI Taxonomy" id="2527999"/>
    <lineage>
        <taxon>Bacteria</taxon>
        <taxon>Pseudomonadati</taxon>
        <taxon>Planctomycetota</taxon>
        <taxon>Planctomycetia</taxon>
        <taxon>Pirellulales</taxon>
        <taxon>Pirellulaceae</taxon>
        <taxon>Rubripirellula</taxon>
    </lineage>
</organism>
<dbReference type="InterPro" id="IPR003959">
    <property type="entry name" value="ATPase_AAA_core"/>
</dbReference>
<accession>A0A5C5WSP1</accession>
<sequence length="495" mass="54704">MSVRGSLAIGNVPTVYYLKRSIVEEALNGWMLAGGAAVVTLLATGWTHVKSLYSQIAGRVVVRITTSGYQADAILLYLKHHYTASRFGPRAYVGWKLFVRPRKRVQLVSMEIAPPSGRLYWRGWCPIWVAKTKDGLGDLEEGLQAADYDYQTITITFARGTIDPDKLIIDATQFFNEHVRGYESTGGRRHSIRFIHGTAGNTAMVTVKPKSGGGCPTSNSDIRACLGHRPLEWDFRDFGVDPDDDSSAIAKLSLDANALDLVQEAKRWRETEDWHLERGLPWRRGYLLHGQPGTGKTALARALAEDLDLPVFVYDLATVKNDELLKAWNQMLSEVPCMALMEDMDAVFDGRKNVAMQNGPGLTFDCLLNCLDGVQRADGLMVLVTTNHLDRIDPAIGQPGSIGSRPGRIDRVVTMGTLDGKGRRKLAERILSDWPGWTDAVCAEGKDDTPAQFQERCGRLALQLHYGDRSETDTPSIPLSVEDHSWANVAPTQPA</sequence>
<dbReference type="PANTHER" id="PTHR23070">
    <property type="entry name" value="BCS1 AAA-TYPE ATPASE"/>
    <property type="match status" value="1"/>
</dbReference>
<feature type="domain" description="AAA+ ATPase" evidence="2">
    <location>
        <begin position="282"/>
        <end position="419"/>
    </location>
</feature>
<dbReference type="Pfam" id="PF00004">
    <property type="entry name" value="AAA"/>
    <property type="match status" value="1"/>
</dbReference>
<dbReference type="EMBL" id="SJPI01000001">
    <property type="protein sequence ID" value="TWT53528.1"/>
    <property type="molecule type" value="Genomic_DNA"/>
</dbReference>
<gene>
    <name evidence="3" type="primary">yjoB</name>
    <name evidence="3" type="ORF">Pla22_11570</name>
</gene>